<dbReference type="InterPro" id="IPR010905">
    <property type="entry name" value="Glyco_hydro_88"/>
</dbReference>
<dbReference type="PANTHER" id="PTHR33886:SF8">
    <property type="entry name" value="UNSATURATED RHAMNOGALACTURONAN HYDROLASE (EUROFUNG)"/>
    <property type="match status" value="1"/>
</dbReference>
<evidence type="ECO:0000313" key="2">
    <source>
        <dbReference type="EMBL" id="KRM30391.1"/>
    </source>
</evidence>
<keyword evidence="3" id="KW-1185">Reference proteome</keyword>
<dbReference type="GO" id="GO:0016787">
    <property type="term" value="F:hydrolase activity"/>
    <property type="evidence" value="ECO:0007669"/>
    <property type="project" value="UniProtKB-KW"/>
</dbReference>
<dbReference type="eggNOG" id="COG4225">
    <property type="taxonomic scope" value="Bacteria"/>
</dbReference>
<sequence length="382" mass="44366">MDRKDDYLMYPKYGSVKTDWPNLAARTMINREPNMNPKGQWAYEDGLMLNGMYAIYKSTGNVRYLQYIQDNLDRFITDQGQIKGYHYGEFSLDQINNGKAILDLYEETHQNKYKIAATTLYKQLLNQPRTAGGIFWHKKMYPYQVWLDGLYMGAVFYARYQKLFGIQDRLDDVMAQFLGAYQVTHDDKTGLCYHAYDEKHQQSWANKDTGHSPHFWTRSIGWFVMAMVDVLEYLPEISPERAQILDNLKVLLDALRKVAEPITCLWYQITDEGERPMNYLESSGSFMILNALAKALRKGYLSETDWGDFLDEAYPNALKQFVSTDQHQNVNVNKVVYTCGLGGARNRDGSFAYYISEPVVVNDHKGMGAFLMLSNEMKYRFE</sequence>
<protein>
    <recommendedName>
        <fullName evidence="4">Glycosyl hydrolase family 88</fullName>
    </recommendedName>
</protein>
<dbReference type="PATRIC" id="fig|1423734.3.peg.1540"/>
<dbReference type="PANTHER" id="PTHR33886">
    <property type="entry name" value="UNSATURATED RHAMNOGALACTURONAN HYDROLASE (EUROFUNG)"/>
    <property type="match status" value="1"/>
</dbReference>
<dbReference type="InterPro" id="IPR008928">
    <property type="entry name" value="6-hairpin_glycosidase_sf"/>
</dbReference>
<dbReference type="STRING" id="1423734.FC83_GL001522"/>
<comment type="caution">
    <text evidence="2">The sequence shown here is derived from an EMBL/GenBank/DDBJ whole genome shotgun (WGS) entry which is preliminary data.</text>
</comment>
<reference evidence="2 3" key="1">
    <citation type="journal article" date="2015" name="Genome Announc.">
        <title>Expanding the biotechnology potential of lactobacilli through comparative genomics of 213 strains and associated genera.</title>
        <authorList>
            <person name="Sun Z."/>
            <person name="Harris H.M."/>
            <person name="McCann A."/>
            <person name="Guo C."/>
            <person name="Argimon S."/>
            <person name="Zhang W."/>
            <person name="Yang X."/>
            <person name="Jeffery I.B."/>
            <person name="Cooney J.C."/>
            <person name="Kagawa T.F."/>
            <person name="Liu W."/>
            <person name="Song Y."/>
            <person name="Salvetti E."/>
            <person name="Wrobel A."/>
            <person name="Rasinkangas P."/>
            <person name="Parkhill J."/>
            <person name="Rea M.C."/>
            <person name="O'Sullivan O."/>
            <person name="Ritari J."/>
            <person name="Douillard F.P."/>
            <person name="Paul Ross R."/>
            <person name="Yang R."/>
            <person name="Briner A.E."/>
            <person name="Felis G.E."/>
            <person name="de Vos W.M."/>
            <person name="Barrangou R."/>
            <person name="Klaenhammer T.R."/>
            <person name="Caufield P.W."/>
            <person name="Cui Y."/>
            <person name="Zhang H."/>
            <person name="O'Toole P.W."/>
        </authorList>
    </citation>
    <scope>NUCLEOTIDE SEQUENCE [LARGE SCALE GENOMIC DNA]</scope>
    <source>
        <strain evidence="2 3">DSM 18527</strain>
    </source>
</reference>
<evidence type="ECO:0000313" key="3">
    <source>
        <dbReference type="Proteomes" id="UP000051236"/>
    </source>
</evidence>
<keyword evidence="1" id="KW-0378">Hydrolase</keyword>
<dbReference type="InterPro" id="IPR012341">
    <property type="entry name" value="6hp_glycosidase-like_sf"/>
</dbReference>
<dbReference type="Pfam" id="PF07470">
    <property type="entry name" value="Glyco_hydro_88"/>
    <property type="match status" value="1"/>
</dbReference>
<dbReference type="EMBL" id="AZGA01000088">
    <property type="protein sequence ID" value="KRM30391.1"/>
    <property type="molecule type" value="Genomic_DNA"/>
</dbReference>
<dbReference type="GO" id="GO:0005975">
    <property type="term" value="P:carbohydrate metabolic process"/>
    <property type="evidence" value="ECO:0007669"/>
    <property type="project" value="InterPro"/>
</dbReference>
<organism evidence="2 3">
    <name type="scientific">Agrilactobacillus composti DSM 18527 = JCM 14202</name>
    <dbReference type="NCBI Taxonomy" id="1423734"/>
    <lineage>
        <taxon>Bacteria</taxon>
        <taxon>Bacillati</taxon>
        <taxon>Bacillota</taxon>
        <taxon>Bacilli</taxon>
        <taxon>Lactobacillales</taxon>
        <taxon>Lactobacillaceae</taxon>
        <taxon>Agrilactobacillus</taxon>
    </lineage>
</organism>
<dbReference type="SUPFAM" id="SSF48208">
    <property type="entry name" value="Six-hairpin glycosidases"/>
    <property type="match status" value="1"/>
</dbReference>
<proteinExistence type="predicted"/>
<gene>
    <name evidence="2" type="ORF">FC83_GL001522</name>
</gene>
<accession>A0A0R1XJQ2</accession>
<evidence type="ECO:0008006" key="4">
    <source>
        <dbReference type="Google" id="ProtNLM"/>
    </source>
</evidence>
<dbReference type="RefSeq" id="WP_236700850.1">
    <property type="nucleotide sequence ID" value="NZ_AZGA01000088.1"/>
</dbReference>
<dbReference type="Proteomes" id="UP000051236">
    <property type="component" value="Unassembled WGS sequence"/>
</dbReference>
<evidence type="ECO:0000256" key="1">
    <source>
        <dbReference type="ARBA" id="ARBA00022801"/>
    </source>
</evidence>
<dbReference type="Gene3D" id="1.50.10.10">
    <property type="match status" value="1"/>
</dbReference>
<name>A0A0R1XJQ2_9LACO</name>
<dbReference type="InterPro" id="IPR052043">
    <property type="entry name" value="PolySaccharide_Degr_Enz"/>
</dbReference>
<dbReference type="AlphaFoldDB" id="A0A0R1XJQ2"/>